<dbReference type="Pfam" id="PF13407">
    <property type="entry name" value="Peripla_BP_4"/>
    <property type="match status" value="1"/>
</dbReference>
<dbReference type="Gene3D" id="3.40.50.2300">
    <property type="match status" value="2"/>
</dbReference>
<dbReference type="EMBL" id="FXTB01000001">
    <property type="protein sequence ID" value="SMO44811.1"/>
    <property type="molecule type" value="Genomic_DNA"/>
</dbReference>
<name>A0A521BCV6_SACCC</name>
<accession>A0A521BCV6</accession>
<evidence type="ECO:0000256" key="4">
    <source>
        <dbReference type="SAM" id="SignalP"/>
    </source>
</evidence>
<feature type="signal peptide" evidence="4">
    <location>
        <begin position="1"/>
        <end position="18"/>
    </location>
</feature>
<comment type="similarity">
    <text evidence="2">Belongs to the bacterial solute-binding protein 2 family.</text>
</comment>
<evidence type="ECO:0000256" key="3">
    <source>
        <dbReference type="ARBA" id="ARBA00022729"/>
    </source>
</evidence>
<dbReference type="InterPro" id="IPR028082">
    <property type="entry name" value="Peripla_BP_I"/>
</dbReference>
<feature type="domain" description="Periplasmic binding protein" evidence="5">
    <location>
        <begin position="26"/>
        <end position="283"/>
    </location>
</feature>
<dbReference type="InterPro" id="IPR025997">
    <property type="entry name" value="SBP_2_dom"/>
</dbReference>
<sequence length="330" mass="36194">MKAPKIIFIFALALLTMAGCKHKPSVGLLMDTLQTERWEKDMTLIEQKVKEMGGTCTVAIANSDANKQLEQAKEMIDNGVEVLIVVAVDSKKACEIVNYAHKNRVPVISYDRLIKDCMLDYYIATDNIEIGELQANYLTRIKPTGKYGIIGGSIIDNNAHLLYLGQMNVLQPLVEKGDIEIVFSEFSDSWALHEGYKITNNYLNQENAELDAVIAGNDDLAAGVISALKEHNMGGKVLVAGQDAELQAIRNIVGGNQTITIYKPIESMAHAAANAAIKIAHNKAPSDMNLTINNGKHLVPAILLPAQVVHRQNIKMTVVSEGFIEEEEIN</sequence>
<organism evidence="6 7">
    <name type="scientific">Saccharicrinis carchari</name>
    <dbReference type="NCBI Taxonomy" id="1168039"/>
    <lineage>
        <taxon>Bacteria</taxon>
        <taxon>Pseudomonadati</taxon>
        <taxon>Bacteroidota</taxon>
        <taxon>Bacteroidia</taxon>
        <taxon>Marinilabiliales</taxon>
        <taxon>Marinilabiliaceae</taxon>
        <taxon>Saccharicrinis</taxon>
    </lineage>
</organism>
<dbReference type="PANTHER" id="PTHR30036">
    <property type="entry name" value="D-XYLOSE-BINDING PERIPLASMIC PROTEIN"/>
    <property type="match status" value="1"/>
</dbReference>
<gene>
    <name evidence="6" type="ORF">SAMN06265379_101865</name>
</gene>
<dbReference type="OrthoDB" id="358279at2"/>
<evidence type="ECO:0000259" key="5">
    <source>
        <dbReference type="Pfam" id="PF13407"/>
    </source>
</evidence>
<dbReference type="AlphaFoldDB" id="A0A521BCV6"/>
<dbReference type="GO" id="GO:0030288">
    <property type="term" value="C:outer membrane-bounded periplasmic space"/>
    <property type="evidence" value="ECO:0007669"/>
    <property type="project" value="TreeGrafter"/>
</dbReference>
<proteinExistence type="inferred from homology"/>
<feature type="chain" id="PRO_5021796609" evidence="4">
    <location>
        <begin position="19"/>
        <end position="330"/>
    </location>
</feature>
<keyword evidence="7" id="KW-1185">Reference proteome</keyword>
<dbReference type="GO" id="GO:0030246">
    <property type="term" value="F:carbohydrate binding"/>
    <property type="evidence" value="ECO:0007669"/>
    <property type="project" value="TreeGrafter"/>
</dbReference>
<reference evidence="6 7" key="1">
    <citation type="submission" date="2017-05" db="EMBL/GenBank/DDBJ databases">
        <authorList>
            <person name="Varghese N."/>
            <person name="Submissions S."/>
        </authorList>
    </citation>
    <scope>NUCLEOTIDE SEQUENCE [LARGE SCALE GENOMIC DNA]</scope>
    <source>
        <strain evidence="6 7">DSM 27040</strain>
    </source>
</reference>
<evidence type="ECO:0000256" key="1">
    <source>
        <dbReference type="ARBA" id="ARBA00004196"/>
    </source>
</evidence>
<comment type="subcellular location">
    <subcellularLocation>
        <location evidence="1">Cell envelope</location>
    </subcellularLocation>
</comment>
<keyword evidence="3 4" id="KW-0732">Signal</keyword>
<evidence type="ECO:0000256" key="2">
    <source>
        <dbReference type="ARBA" id="ARBA00007639"/>
    </source>
</evidence>
<dbReference type="PROSITE" id="PS51257">
    <property type="entry name" value="PROKAR_LIPOPROTEIN"/>
    <property type="match status" value="1"/>
</dbReference>
<dbReference type="SUPFAM" id="SSF53822">
    <property type="entry name" value="Periplasmic binding protein-like I"/>
    <property type="match status" value="1"/>
</dbReference>
<dbReference type="PANTHER" id="PTHR30036:SF1">
    <property type="entry name" value="D-XYLOSE-BINDING PERIPLASMIC PROTEIN"/>
    <property type="match status" value="1"/>
</dbReference>
<dbReference type="Proteomes" id="UP000319040">
    <property type="component" value="Unassembled WGS sequence"/>
</dbReference>
<evidence type="ECO:0000313" key="7">
    <source>
        <dbReference type="Proteomes" id="UP000319040"/>
    </source>
</evidence>
<dbReference type="RefSeq" id="WP_142532189.1">
    <property type="nucleotide sequence ID" value="NZ_FXTB01000001.1"/>
</dbReference>
<protein>
    <submittedName>
        <fullName evidence="6">Xylose-binding protein</fullName>
    </submittedName>
</protein>
<evidence type="ECO:0000313" key="6">
    <source>
        <dbReference type="EMBL" id="SMO44811.1"/>
    </source>
</evidence>
<dbReference type="InterPro" id="IPR050555">
    <property type="entry name" value="Bact_Solute-Bind_Prot2"/>
</dbReference>